<dbReference type="InterPro" id="IPR013230">
    <property type="entry name" value="Peptidase_M15A_C"/>
</dbReference>
<proteinExistence type="predicted"/>
<accession>A0AA86JD68</accession>
<protein>
    <recommendedName>
        <fullName evidence="1">Peptidase M15A C-terminal domain-containing protein</fullName>
    </recommendedName>
</protein>
<dbReference type="KEGG" id="lto:RGQ30_01520"/>
<reference evidence="2 3" key="1">
    <citation type="submission" date="2023-10" db="EMBL/GenBank/DDBJ databases">
        <title>Complete Genome Sequence of Limnobacter thiooxidans CS-K2T, Isolated from freshwater lake sediments in Bavaria, Germany.</title>
        <authorList>
            <person name="Naruki M."/>
            <person name="Watanabe A."/>
            <person name="Warashina T."/>
            <person name="Morita T."/>
            <person name="Arakawa K."/>
        </authorList>
    </citation>
    <scope>NUCLEOTIDE SEQUENCE [LARGE SCALE GENOMIC DNA]</scope>
    <source>
        <strain evidence="2 3">CS-K2</strain>
    </source>
</reference>
<dbReference type="EMBL" id="AP028947">
    <property type="protein sequence ID" value="BET24651.1"/>
    <property type="molecule type" value="Genomic_DNA"/>
</dbReference>
<dbReference type="RefSeq" id="WP_130557113.1">
    <property type="nucleotide sequence ID" value="NZ_AP028947.1"/>
</dbReference>
<evidence type="ECO:0000313" key="2">
    <source>
        <dbReference type="EMBL" id="BET24651.1"/>
    </source>
</evidence>
<dbReference type="InterPro" id="IPR009045">
    <property type="entry name" value="Zn_M74/Hedgehog-like"/>
</dbReference>
<evidence type="ECO:0000259" key="1">
    <source>
        <dbReference type="Pfam" id="PF08291"/>
    </source>
</evidence>
<dbReference type="AlphaFoldDB" id="A0AA86JD68"/>
<dbReference type="Pfam" id="PF08291">
    <property type="entry name" value="Peptidase_M15_3"/>
    <property type="match status" value="1"/>
</dbReference>
<gene>
    <name evidence="2" type="ORF">RGQ30_01520</name>
</gene>
<evidence type="ECO:0000313" key="3">
    <source>
        <dbReference type="Proteomes" id="UP001329151"/>
    </source>
</evidence>
<dbReference type="SUPFAM" id="SSF55166">
    <property type="entry name" value="Hedgehog/DD-peptidase"/>
    <property type="match status" value="1"/>
</dbReference>
<organism evidence="2 3">
    <name type="scientific">Limnobacter thiooxidans</name>
    <dbReference type="NCBI Taxonomy" id="131080"/>
    <lineage>
        <taxon>Bacteria</taxon>
        <taxon>Pseudomonadati</taxon>
        <taxon>Pseudomonadota</taxon>
        <taxon>Betaproteobacteria</taxon>
        <taxon>Burkholderiales</taxon>
        <taxon>Burkholderiaceae</taxon>
        <taxon>Limnobacter</taxon>
    </lineage>
</organism>
<sequence length="168" mass="18856">MQTKHYCDGKLPNCISVHFNLEDLTKTNSGVSNIPQDNSVIANLRKVAEHILEPVRKHFEQKVTIHSGYRSPAVNKAVGGSNNSQHSRGEAVDFRVQGHTVHEVAMWIKTNLIFDQLILEHFLPNSPHSGWVHCSYSHNNRNHALTKFKGSQIYHPGILLAPPTAKVK</sequence>
<dbReference type="Gene3D" id="3.30.1380.10">
    <property type="match status" value="1"/>
</dbReference>
<name>A0AA86JD68_9BURK</name>
<feature type="domain" description="Peptidase M15A C-terminal" evidence="1">
    <location>
        <begin position="18"/>
        <end position="121"/>
    </location>
</feature>
<keyword evidence="3" id="KW-1185">Reference proteome</keyword>
<dbReference type="Proteomes" id="UP001329151">
    <property type="component" value="Chromosome"/>
</dbReference>